<dbReference type="RefSeq" id="WP_139980667.1">
    <property type="nucleotide sequence ID" value="NZ_CP041046.1"/>
</dbReference>
<evidence type="ECO:0000256" key="1">
    <source>
        <dbReference type="ARBA" id="ARBA00004651"/>
    </source>
</evidence>
<evidence type="ECO:0000313" key="9">
    <source>
        <dbReference type="EMBL" id="QDE38799.1"/>
    </source>
</evidence>
<keyword evidence="3" id="KW-0328">Glycosyltransferase</keyword>
<keyword evidence="10" id="KW-1185">Reference proteome</keyword>
<evidence type="ECO:0000256" key="5">
    <source>
        <dbReference type="ARBA" id="ARBA00022692"/>
    </source>
</evidence>
<dbReference type="AlphaFoldDB" id="A0A4Y5Z2G6"/>
<sequence>MPWTKRQILAAAAIALVALIVRIAYVHTAVVDHPLRGDTLQYFAYALNLIDHHVFSLVPPGAVPTPDSFRDPGYPVFLALLIKGFGRHQAFYSATLDVQAGLAALTVLIYIVLARRWLGMGIALFVGIGLALWPHAITLAGYVLSETLMGFLVAAGLLLTQAATDRRRPVLFAIAGIVLGLATLTNATFAPVVLLFAGVAMWKDLPSRRSWAVLLVASLLPVAAWGVRGAMLPPGQSAGDRIAINLIQGSWPEYHDAWRSSLERGDAKSISTIQRMDAEYQLVKRDLPQGLDALAQRMRSEPWRYMSWYAGKPVELWGWSIGVGMGDIYVFPTYNSPLSGNGILRVTTDIMFFASPLVLGLATVGLIILLTRRRAWPPALWLGALAVCVITAIFTALQCDARYAVPYRGIEWMLAGVALHTLVTLRRRAVTHP</sequence>
<evidence type="ECO:0000256" key="3">
    <source>
        <dbReference type="ARBA" id="ARBA00022676"/>
    </source>
</evidence>
<evidence type="ECO:0000256" key="2">
    <source>
        <dbReference type="ARBA" id="ARBA00022475"/>
    </source>
</evidence>
<organism evidence="9 10">
    <name type="scientific">Luteibacter pinisoli</name>
    <dbReference type="NCBI Taxonomy" id="2589080"/>
    <lineage>
        <taxon>Bacteria</taxon>
        <taxon>Pseudomonadati</taxon>
        <taxon>Pseudomonadota</taxon>
        <taxon>Gammaproteobacteria</taxon>
        <taxon>Lysobacterales</taxon>
        <taxon>Rhodanobacteraceae</taxon>
        <taxon>Luteibacter</taxon>
    </lineage>
</organism>
<keyword evidence="7 8" id="KW-0472">Membrane</keyword>
<feature type="transmembrane region" description="Helical" evidence="8">
    <location>
        <begin position="139"/>
        <end position="159"/>
    </location>
</feature>
<name>A0A4Y5Z2G6_9GAMM</name>
<comment type="subcellular location">
    <subcellularLocation>
        <location evidence="1">Cell membrane</location>
        <topology evidence="1">Multi-pass membrane protein</topology>
    </subcellularLocation>
</comment>
<evidence type="ECO:0000256" key="4">
    <source>
        <dbReference type="ARBA" id="ARBA00022679"/>
    </source>
</evidence>
<dbReference type="GO" id="GO:0016763">
    <property type="term" value="F:pentosyltransferase activity"/>
    <property type="evidence" value="ECO:0007669"/>
    <property type="project" value="TreeGrafter"/>
</dbReference>
<accession>A0A4Y5Z2G6</accession>
<dbReference type="KEGG" id="lpy:FIV34_06080"/>
<proteinExistence type="predicted"/>
<keyword evidence="4" id="KW-0808">Transferase</keyword>
<dbReference type="EMBL" id="CP041046">
    <property type="protein sequence ID" value="QDE38799.1"/>
    <property type="molecule type" value="Genomic_DNA"/>
</dbReference>
<feature type="transmembrane region" description="Helical" evidence="8">
    <location>
        <begin position="351"/>
        <end position="371"/>
    </location>
</feature>
<reference evidence="9 10" key="1">
    <citation type="submission" date="2019-06" db="EMBL/GenBank/DDBJ databases">
        <title>A complete genome sequence for Luteibacter pinisoli MAH-14.</title>
        <authorList>
            <person name="Baltrus D.A."/>
        </authorList>
    </citation>
    <scope>NUCLEOTIDE SEQUENCE [LARGE SCALE GENOMIC DNA]</scope>
    <source>
        <strain evidence="9 10">MAH-14</strain>
    </source>
</reference>
<evidence type="ECO:0000256" key="6">
    <source>
        <dbReference type="ARBA" id="ARBA00022989"/>
    </source>
</evidence>
<feature type="transmembrane region" description="Helical" evidence="8">
    <location>
        <begin position="378"/>
        <end position="397"/>
    </location>
</feature>
<evidence type="ECO:0000256" key="8">
    <source>
        <dbReference type="SAM" id="Phobius"/>
    </source>
</evidence>
<dbReference type="PANTHER" id="PTHR33908:SF11">
    <property type="entry name" value="MEMBRANE PROTEIN"/>
    <property type="match status" value="1"/>
</dbReference>
<evidence type="ECO:0000256" key="7">
    <source>
        <dbReference type="ARBA" id="ARBA00023136"/>
    </source>
</evidence>
<dbReference type="GO" id="GO:0005886">
    <property type="term" value="C:plasma membrane"/>
    <property type="evidence" value="ECO:0007669"/>
    <property type="project" value="UniProtKB-SubCell"/>
</dbReference>
<dbReference type="PANTHER" id="PTHR33908">
    <property type="entry name" value="MANNOSYLTRANSFERASE YKCB-RELATED"/>
    <property type="match status" value="1"/>
</dbReference>
<keyword evidence="5 8" id="KW-0812">Transmembrane</keyword>
<dbReference type="OrthoDB" id="5724033at2"/>
<protein>
    <recommendedName>
        <fullName evidence="11">Glycosyltransferase RgtA/B/C/D-like domain-containing protein</fullName>
    </recommendedName>
</protein>
<keyword evidence="2" id="KW-1003">Cell membrane</keyword>
<dbReference type="Proteomes" id="UP000316093">
    <property type="component" value="Chromosome"/>
</dbReference>
<dbReference type="InterPro" id="IPR050297">
    <property type="entry name" value="LipidA_mod_glycosyltrf_83"/>
</dbReference>
<feature type="transmembrane region" description="Helical" evidence="8">
    <location>
        <begin position="117"/>
        <end position="133"/>
    </location>
</feature>
<feature type="transmembrane region" description="Helical" evidence="8">
    <location>
        <begin position="171"/>
        <end position="197"/>
    </location>
</feature>
<keyword evidence="6 8" id="KW-1133">Transmembrane helix</keyword>
<evidence type="ECO:0000313" key="10">
    <source>
        <dbReference type="Proteomes" id="UP000316093"/>
    </source>
</evidence>
<feature type="transmembrane region" description="Helical" evidence="8">
    <location>
        <begin position="90"/>
        <end position="110"/>
    </location>
</feature>
<gene>
    <name evidence="9" type="ORF">FIV34_06080</name>
</gene>
<feature type="transmembrane region" description="Helical" evidence="8">
    <location>
        <begin position="314"/>
        <end position="331"/>
    </location>
</feature>
<dbReference type="GO" id="GO:0009103">
    <property type="term" value="P:lipopolysaccharide biosynthetic process"/>
    <property type="evidence" value="ECO:0007669"/>
    <property type="project" value="UniProtKB-ARBA"/>
</dbReference>
<evidence type="ECO:0008006" key="11">
    <source>
        <dbReference type="Google" id="ProtNLM"/>
    </source>
</evidence>
<feature type="transmembrane region" description="Helical" evidence="8">
    <location>
        <begin position="209"/>
        <end position="227"/>
    </location>
</feature>